<accession>X1RQZ7</accession>
<gene>
    <name evidence="1" type="ORF">S12H4_21407</name>
</gene>
<comment type="caution">
    <text evidence="1">The sequence shown here is derived from an EMBL/GenBank/DDBJ whole genome shotgun (WGS) entry which is preliminary data.</text>
</comment>
<sequence>REHHLPQIYILNSGRENCWHANCFKALPWEECRSIIAATKGVDKKYLAIAILRGFFTLRYSPVGKREFKPAIVLPSGVPEDVNPYELMSFITYPKKRR</sequence>
<organism evidence="1">
    <name type="scientific">marine sediment metagenome</name>
    <dbReference type="NCBI Taxonomy" id="412755"/>
    <lineage>
        <taxon>unclassified sequences</taxon>
        <taxon>metagenomes</taxon>
        <taxon>ecological metagenomes</taxon>
    </lineage>
</organism>
<dbReference type="AlphaFoldDB" id="X1RQZ7"/>
<proteinExistence type="predicted"/>
<evidence type="ECO:0000313" key="1">
    <source>
        <dbReference type="EMBL" id="GAI83068.1"/>
    </source>
</evidence>
<name>X1RQZ7_9ZZZZ</name>
<reference evidence="1" key="1">
    <citation type="journal article" date="2014" name="Front. Microbiol.">
        <title>High frequency of phylogenetically diverse reductive dehalogenase-homologous genes in deep subseafloor sedimentary metagenomes.</title>
        <authorList>
            <person name="Kawai M."/>
            <person name="Futagami T."/>
            <person name="Toyoda A."/>
            <person name="Takaki Y."/>
            <person name="Nishi S."/>
            <person name="Hori S."/>
            <person name="Arai W."/>
            <person name="Tsubouchi T."/>
            <person name="Morono Y."/>
            <person name="Uchiyama I."/>
            <person name="Ito T."/>
            <person name="Fujiyama A."/>
            <person name="Inagaki F."/>
            <person name="Takami H."/>
        </authorList>
    </citation>
    <scope>NUCLEOTIDE SEQUENCE</scope>
    <source>
        <strain evidence="1">Expedition CK06-06</strain>
    </source>
</reference>
<protein>
    <submittedName>
        <fullName evidence="1">Uncharacterized protein</fullName>
    </submittedName>
</protein>
<dbReference type="EMBL" id="BARW01011004">
    <property type="protein sequence ID" value="GAI83068.1"/>
    <property type="molecule type" value="Genomic_DNA"/>
</dbReference>
<feature type="non-terminal residue" evidence="1">
    <location>
        <position position="1"/>
    </location>
</feature>